<keyword evidence="3" id="KW-0813">Transport</keyword>
<dbReference type="GO" id="GO:0015031">
    <property type="term" value="P:protein transport"/>
    <property type="evidence" value="ECO:0007669"/>
    <property type="project" value="UniProtKB-KW"/>
</dbReference>
<dbReference type="GO" id="GO:0030659">
    <property type="term" value="C:cytoplasmic vesicle membrane"/>
    <property type="evidence" value="ECO:0007669"/>
    <property type="project" value="UniProtKB-SubCell"/>
</dbReference>
<dbReference type="PANTHER" id="PTHR15813:SF9">
    <property type="entry name" value="PX DOMAIN-CONTAINING PROTEIN"/>
    <property type="match status" value="1"/>
</dbReference>
<sequence length="180" mass="20619">MEALLRVPSFRQEGADAERAASSSSSSPYTVFKVEVTMNGRKHFLEKRYSEFHALHKQLKKVIKTPEFPPKHVRNWVPKVLEQRRQGLECYLQGILYENEELPKVLLEFLSIRHLPSIHKADSYDSLDDLDSEEPSRLCHQPVLAYSRDPYVLPAMSEGLPNIVVDGVLQGLSLPPIQQR</sequence>
<proteinExistence type="inferred from homology"/>
<dbReference type="PROSITE" id="PS50195">
    <property type="entry name" value="PX"/>
    <property type="match status" value="1"/>
</dbReference>
<dbReference type="Pfam" id="PF00787">
    <property type="entry name" value="PX"/>
    <property type="match status" value="1"/>
</dbReference>
<dbReference type="SUPFAM" id="SSF64268">
    <property type="entry name" value="PX domain"/>
    <property type="match status" value="1"/>
</dbReference>
<comment type="subcellular location">
    <subcellularLocation>
        <location evidence="1">Cytoplasmic vesicle membrane</location>
        <topology evidence="1">Peripheral membrane protein</topology>
        <orientation evidence="1">Cytoplasmic side</orientation>
    </subcellularLocation>
</comment>
<dbReference type="AlphaFoldDB" id="A0AAJ7UEW7"/>
<dbReference type="InterPro" id="IPR052467">
    <property type="entry name" value="Sorting_nexin_PX-domain"/>
</dbReference>
<dbReference type="RefSeq" id="XP_032833522.1">
    <property type="nucleotide sequence ID" value="XM_032977631.1"/>
</dbReference>
<dbReference type="SMART" id="SM00312">
    <property type="entry name" value="PX"/>
    <property type="match status" value="1"/>
</dbReference>
<dbReference type="CDD" id="cd06880">
    <property type="entry name" value="PX_SNX22"/>
    <property type="match status" value="1"/>
</dbReference>
<protein>
    <submittedName>
        <fullName evidence="10">Sorting nexin-24 isoform X1</fullName>
    </submittedName>
</protein>
<dbReference type="KEGG" id="pmrn:116956153"/>
<evidence type="ECO:0000256" key="1">
    <source>
        <dbReference type="ARBA" id="ARBA00004180"/>
    </source>
</evidence>
<evidence type="ECO:0000256" key="7">
    <source>
        <dbReference type="ARBA" id="ARBA00023329"/>
    </source>
</evidence>
<keyword evidence="7" id="KW-0968">Cytoplasmic vesicle</keyword>
<dbReference type="GO" id="GO:1901981">
    <property type="term" value="F:phosphatidylinositol phosphate binding"/>
    <property type="evidence" value="ECO:0007669"/>
    <property type="project" value="TreeGrafter"/>
</dbReference>
<dbReference type="Proteomes" id="UP001318040">
    <property type="component" value="Chromosome 63"/>
</dbReference>
<evidence type="ECO:0000256" key="6">
    <source>
        <dbReference type="ARBA" id="ARBA00023136"/>
    </source>
</evidence>
<gene>
    <name evidence="10" type="primary">SNX24</name>
</gene>
<evidence type="ECO:0000313" key="9">
    <source>
        <dbReference type="Proteomes" id="UP001318040"/>
    </source>
</evidence>
<evidence type="ECO:0000256" key="4">
    <source>
        <dbReference type="ARBA" id="ARBA00022927"/>
    </source>
</evidence>
<evidence type="ECO:0000256" key="3">
    <source>
        <dbReference type="ARBA" id="ARBA00022448"/>
    </source>
</evidence>
<keyword evidence="5" id="KW-0446">Lipid-binding</keyword>
<dbReference type="PANTHER" id="PTHR15813">
    <property type="entry name" value="SORTING NEXIN-22 AND 24"/>
    <property type="match status" value="1"/>
</dbReference>
<name>A0AAJ7UEW7_PETMA</name>
<evidence type="ECO:0000313" key="10">
    <source>
        <dbReference type="RefSeq" id="XP_032833522.1"/>
    </source>
</evidence>
<evidence type="ECO:0000256" key="2">
    <source>
        <dbReference type="ARBA" id="ARBA00010883"/>
    </source>
</evidence>
<evidence type="ECO:0000256" key="5">
    <source>
        <dbReference type="ARBA" id="ARBA00023121"/>
    </source>
</evidence>
<comment type="similarity">
    <text evidence="2">Belongs to the sorting nexin family.</text>
</comment>
<evidence type="ECO:0000259" key="8">
    <source>
        <dbReference type="PROSITE" id="PS50195"/>
    </source>
</evidence>
<keyword evidence="9" id="KW-1185">Reference proteome</keyword>
<dbReference type="InterPro" id="IPR036871">
    <property type="entry name" value="PX_dom_sf"/>
</dbReference>
<organism evidence="9 10">
    <name type="scientific">Petromyzon marinus</name>
    <name type="common">Sea lamprey</name>
    <dbReference type="NCBI Taxonomy" id="7757"/>
    <lineage>
        <taxon>Eukaryota</taxon>
        <taxon>Metazoa</taxon>
        <taxon>Chordata</taxon>
        <taxon>Craniata</taxon>
        <taxon>Vertebrata</taxon>
        <taxon>Cyclostomata</taxon>
        <taxon>Hyperoartia</taxon>
        <taxon>Petromyzontiformes</taxon>
        <taxon>Petromyzontidae</taxon>
        <taxon>Petromyzon</taxon>
    </lineage>
</organism>
<reference evidence="10" key="1">
    <citation type="submission" date="2025-08" db="UniProtKB">
        <authorList>
            <consortium name="RefSeq"/>
        </authorList>
    </citation>
    <scope>IDENTIFICATION</scope>
    <source>
        <tissue evidence="10">Sperm</tissue>
    </source>
</reference>
<dbReference type="InterPro" id="IPR001683">
    <property type="entry name" value="PX_dom"/>
</dbReference>
<keyword evidence="6" id="KW-0472">Membrane</keyword>
<dbReference type="GeneID" id="116956153"/>
<feature type="domain" description="PX" evidence="8">
    <location>
        <begin position="10"/>
        <end position="117"/>
    </location>
</feature>
<keyword evidence="4" id="KW-0653">Protein transport</keyword>
<dbReference type="Gene3D" id="3.30.1520.10">
    <property type="entry name" value="Phox-like domain"/>
    <property type="match status" value="1"/>
</dbReference>
<accession>A0AAJ7UEW7</accession>
<dbReference type="CTD" id="28966"/>